<dbReference type="GO" id="GO:0016491">
    <property type="term" value="F:oxidoreductase activity"/>
    <property type="evidence" value="ECO:0007669"/>
    <property type="project" value="UniProtKB-KW"/>
</dbReference>
<dbReference type="PANTHER" id="PTHR43818:SF5">
    <property type="entry name" value="OXIDOREDUCTASE FAMILY PROTEIN"/>
    <property type="match status" value="1"/>
</dbReference>
<dbReference type="OrthoDB" id="253515at2"/>
<dbReference type="Gene3D" id="3.40.50.720">
    <property type="entry name" value="NAD(P)-binding Rossmann-like Domain"/>
    <property type="match status" value="1"/>
</dbReference>
<feature type="domain" description="GFO/IDH/MocA-like oxidoreductase" evidence="2">
    <location>
        <begin position="192"/>
        <end position="328"/>
    </location>
</feature>
<dbReference type="InterPro" id="IPR036291">
    <property type="entry name" value="NAD(P)-bd_dom_sf"/>
</dbReference>
<dbReference type="Gene3D" id="3.30.360.10">
    <property type="entry name" value="Dihydrodipicolinate Reductase, domain 2"/>
    <property type="match status" value="1"/>
</dbReference>
<dbReference type="InterPro" id="IPR055170">
    <property type="entry name" value="GFO_IDH_MocA-like_dom"/>
</dbReference>
<dbReference type="PANTHER" id="PTHR43818">
    <property type="entry name" value="BCDNA.GH03377"/>
    <property type="match status" value="1"/>
</dbReference>
<dbReference type="GO" id="GO:0000166">
    <property type="term" value="F:nucleotide binding"/>
    <property type="evidence" value="ECO:0007669"/>
    <property type="project" value="InterPro"/>
</dbReference>
<dbReference type="Pfam" id="PF01408">
    <property type="entry name" value="GFO_IDH_MocA"/>
    <property type="match status" value="1"/>
</dbReference>
<sequence>MNELSSSSRRTFIKSSAATAGVFALGATHALADSQGVHTGVDETLRVGLIGCGGRGTGAAIDALAADPNAKLVAIGDTFVDRAEQCLGDLKGNKDFADRIAVDEEHVFSGFDNYKQVIDTCDVVILTTPPHFRPLHLEYAVEKGKHVFVEKPVAVDAPGVRSVIESCRKAKEKGLSIVSGLCWRYDLGVRETMRRILEEKAIGDIVAIESSYNTNTLWHRGDKPDWSRMEYQLRNWLYFTWLSGDHIMEQAVHSLDKTAWLLGDIQPESAMAMGGRQQRTDPKYGHIYDHFTVFYKYPTGQHVYFTCRQQDGTSTHVDELVLGTKGQAEVLRNKIDPQEGKTWRYRGEKPSMYRVEHEHFFKSIRDGEPINNGHYMCNSTMIGLMGRMSAYSGKTLTWDECFNSEVRLGPEKYEFGDLPEPLVAIPGKGGTV</sequence>
<reference evidence="3 4" key="1">
    <citation type="submission" date="2019-02" db="EMBL/GenBank/DDBJ databases">
        <title>Deep-cultivation of Planctomycetes and their phenomic and genomic characterization uncovers novel biology.</title>
        <authorList>
            <person name="Wiegand S."/>
            <person name="Jogler M."/>
            <person name="Boedeker C."/>
            <person name="Pinto D."/>
            <person name="Vollmers J."/>
            <person name="Rivas-Marin E."/>
            <person name="Kohn T."/>
            <person name="Peeters S.H."/>
            <person name="Heuer A."/>
            <person name="Rast P."/>
            <person name="Oberbeckmann S."/>
            <person name="Bunk B."/>
            <person name="Jeske O."/>
            <person name="Meyerdierks A."/>
            <person name="Storesund J.E."/>
            <person name="Kallscheuer N."/>
            <person name="Luecker S."/>
            <person name="Lage O.M."/>
            <person name="Pohl T."/>
            <person name="Merkel B.J."/>
            <person name="Hornburger P."/>
            <person name="Mueller R.-W."/>
            <person name="Bruemmer F."/>
            <person name="Labrenz M."/>
            <person name="Spormann A.M."/>
            <person name="Op den Camp H."/>
            <person name="Overmann J."/>
            <person name="Amann R."/>
            <person name="Jetten M.S.M."/>
            <person name="Mascher T."/>
            <person name="Medema M.H."/>
            <person name="Devos D.P."/>
            <person name="Kaster A.-K."/>
            <person name="Ovreas L."/>
            <person name="Rohde M."/>
            <person name="Galperin M.Y."/>
            <person name="Jogler C."/>
        </authorList>
    </citation>
    <scope>NUCLEOTIDE SEQUENCE [LARGE SCALE GENOMIC DNA]</scope>
    <source>
        <strain evidence="3 4">HG15A2</strain>
    </source>
</reference>
<dbReference type="Pfam" id="PF22725">
    <property type="entry name" value="GFO_IDH_MocA_C3"/>
    <property type="match status" value="1"/>
</dbReference>
<evidence type="ECO:0000313" key="4">
    <source>
        <dbReference type="Proteomes" id="UP000319852"/>
    </source>
</evidence>
<evidence type="ECO:0000259" key="2">
    <source>
        <dbReference type="Pfam" id="PF22725"/>
    </source>
</evidence>
<dbReference type="KEGG" id="amob:HG15A2_04420"/>
<evidence type="ECO:0000313" key="3">
    <source>
        <dbReference type="EMBL" id="QDS97182.1"/>
    </source>
</evidence>
<organism evidence="3 4">
    <name type="scientific">Adhaeretor mobilis</name>
    <dbReference type="NCBI Taxonomy" id="1930276"/>
    <lineage>
        <taxon>Bacteria</taxon>
        <taxon>Pseudomonadati</taxon>
        <taxon>Planctomycetota</taxon>
        <taxon>Planctomycetia</taxon>
        <taxon>Pirellulales</taxon>
        <taxon>Lacipirellulaceae</taxon>
        <taxon>Adhaeretor</taxon>
    </lineage>
</organism>
<dbReference type="SUPFAM" id="SSF55347">
    <property type="entry name" value="Glyceraldehyde-3-phosphate dehydrogenase-like, C-terminal domain"/>
    <property type="match status" value="1"/>
</dbReference>
<feature type="domain" description="Gfo/Idh/MocA-like oxidoreductase N-terminal" evidence="1">
    <location>
        <begin position="45"/>
        <end position="172"/>
    </location>
</feature>
<dbReference type="Proteomes" id="UP000319852">
    <property type="component" value="Chromosome"/>
</dbReference>
<dbReference type="InterPro" id="IPR006311">
    <property type="entry name" value="TAT_signal"/>
</dbReference>
<name>A0A517MQN1_9BACT</name>
<dbReference type="PROSITE" id="PS51318">
    <property type="entry name" value="TAT"/>
    <property type="match status" value="1"/>
</dbReference>
<dbReference type="EC" id="1.-.-.-" evidence="3"/>
<keyword evidence="4" id="KW-1185">Reference proteome</keyword>
<accession>A0A517MQN1</accession>
<dbReference type="InterPro" id="IPR050463">
    <property type="entry name" value="Gfo/Idh/MocA_oxidrdct_glycsds"/>
</dbReference>
<keyword evidence="3" id="KW-0560">Oxidoreductase</keyword>
<dbReference type="RefSeq" id="WP_145057357.1">
    <property type="nucleotide sequence ID" value="NZ_CP036263.1"/>
</dbReference>
<gene>
    <name evidence="3" type="primary">yvaA</name>
    <name evidence="3" type="ORF">HG15A2_04420</name>
</gene>
<dbReference type="InterPro" id="IPR000683">
    <property type="entry name" value="Gfo/Idh/MocA-like_OxRdtase_N"/>
</dbReference>
<proteinExistence type="predicted"/>
<evidence type="ECO:0000259" key="1">
    <source>
        <dbReference type="Pfam" id="PF01408"/>
    </source>
</evidence>
<dbReference type="SUPFAM" id="SSF51735">
    <property type="entry name" value="NAD(P)-binding Rossmann-fold domains"/>
    <property type="match status" value="1"/>
</dbReference>
<dbReference type="AlphaFoldDB" id="A0A517MQN1"/>
<dbReference type="EMBL" id="CP036263">
    <property type="protein sequence ID" value="QDS97182.1"/>
    <property type="molecule type" value="Genomic_DNA"/>
</dbReference>
<protein>
    <submittedName>
        <fullName evidence="3">Putative oxidoreductase YvaA</fullName>
        <ecNumber evidence="3">1.-.-.-</ecNumber>
    </submittedName>
</protein>